<protein>
    <submittedName>
        <fullName evidence="2">Uncharacterized protein</fullName>
    </submittedName>
</protein>
<feature type="compositionally biased region" description="Polar residues" evidence="1">
    <location>
        <begin position="646"/>
        <end position="657"/>
    </location>
</feature>
<dbReference type="OrthoDB" id="163544at2759"/>
<reference evidence="2 3" key="1">
    <citation type="submission" date="2018-01" db="EMBL/GenBank/DDBJ databases">
        <title>Draft genome of the strawberry crown rot pathogen Phytophthora cactorum.</title>
        <authorList>
            <person name="Armitage A.D."/>
            <person name="Lysoe E."/>
            <person name="Nellist C.F."/>
            <person name="Harrison R.J."/>
            <person name="Brurberg M.B."/>
        </authorList>
    </citation>
    <scope>NUCLEOTIDE SEQUENCE [LARGE SCALE GENOMIC DNA]</scope>
    <source>
        <strain evidence="2 3">10300</strain>
    </source>
</reference>
<feature type="compositionally biased region" description="Basic and acidic residues" evidence="1">
    <location>
        <begin position="738"/>
        <end position="749"/>
    </location>
</feature>
<feature type="region of interest" description="Disordered" evidence="1">
    <location>
        <begin position="343"/>
        <end position="373"/>
    </location>
</feature>
<feature type="compositionally biased region" description="Polar residues" evidence="1">
    <location>
        <begin position="672"/>
        <end position="688"/>
    </location>
</feature>
<feature type="region of interest" description="Disordered" evidence="1">
    <location>
        <begin position="563"/>
        <end position="799"/>
    </location>
</feature>
<proteinExistence type="predicted"/>
<gene>
    <name evidence="2" type="ORF">PC110_g1929</name>
</gene>
<evidence type="ECO:0000256" key="1">
    <source>
        <dbReference type="SAM" id="MobiDB-lite"/>
    </source>
</evidence>
<evidence type="ECO:0000313" key="2">
    <source>
        <dbReference type="EMBL" id="RAW41945.1"/>
    </source>
</evidence>
<name>A0A329SZD5_9STRA</name>
<dbReference type="VEuPathDB" id="FungiDB:PC110_g1929"/>
<dbReference type="AlphaFoldDB" id="A0A329SZD5"/>
<dbReference type="EMBL" id="MJFZ01000023">
    <property type="protein sequence ID" value="RAW41945.1"/>
    <property type="molecule type" value="Genomic_DNA"/>
</dbReference>
<organism evidence="2 3">
    <name type="scientific">Phytophthora cactorum</name>
    <dbReference type="NCBI Taxonomy" id="29920"/>
    <lineage>
        <taxon>Eukaryota</taxon>
        <taxon>Sar</taxon>
        <taxon>Stramenopiles</taxon>
        <taxon>Oomycota</taxon>
        <taxon>Peronosporomycetes</taxon>
        <taxon>Peronosporales</taxon>
        <taxon>Peronosporaceae</taxon>
        <taxon>Phytophthora</taxon>
    </lineage>
</organism>
<keyword evidence="3" id="KW-1185">Reference proteome</keyword>
<feature type="compositionally biased region" description="Acidic residues" evidence="1">
    <location>
        <begin position="750"/>
        <end position="779"/>
    </location>
</feature>
<comment type="caution">
    <text evidence="2">The sequence shown here is derived from an EMBL/GenBank/DDBJ whole genome shotgun (WGS) entry which is preliminary data.</text>
</comment>
<sequence length="850" mass="94880">MSDVELGFCKEGLTLNYFSVPINCGQTFNGDKMLVRLRGWGDADVLTLLTLFRRHLLYYVYASDSQFAEVMRAELPNKAASEILEMVRALMDQFGLTLSTKNFRTDVIVINGHEIYVYEHIYESIRQLPENRAGGVWLPDELSRFLQKAKQYRDRFTDSEEKYFKQVQVWGKSIAETKSKFYALREIFMREKRRMRPRKGVGAKRLELLREIFADVPHASRAETVAALPSKAPKLWTSEDMETLVDFVVQITTQIQKTGSSDLVDRVAIALHRTDGSCVNKLADMRDKFLKKSTTVRAANLPDTILDSTSEAYKIFSADWSDNNDPYALGYLALKSRSLRLNSERNKKRRSKSIWSSRPKLRSSTLAARGTPTASSNAVKLSASSAAVKPVGSGSCNNGTSAVQQSLPSGRTPVSALPANDYALFVRDIAKQCRWTEKVVYNVLRCMQHSIDLYRSNKLVDFFYKIASLTPGVMFQDLFANAHYILTHFKQRFGTLDGFENLELTAPGINSPVSTSDQETKELDHVASHEVNHVLTAANTQSSAAEENANMARSSEELIADGDKCGHDQTLVGSPVQHSPQANNGEDERDDEQSPLLESPAQTPQTGNEDAVLDGDEHEHEQSPLLASPVQTPQTGTEDGADEHSSSTADKQFSPEDTWNGDADLDDDGLDNQSVGSSDNAWSGSSNFSDTKDSHHHSKSNAPLGNNLLAGQPASKKPSKRGKDEQYGKNFKLAKKRRLDEKTSASTKDDYEDEDRDDEGYDEGDDDDESEDAGDEPSADVDSLSSDGELEETPHPLQSILDSLDAHMVDLQEKQRVLIEQKETCQWRQHQYVDRQYGVQTNAQSFSSQW</sequence>
<accession>A0A329SZD5</accession>
<dbReference type="Proteomes" id="UP000251314">
    <property type="component" value="Unassembled WGS sequence"/>
</dbReference>
<evidence type="ECO:0000313" key="3">
    <source>
        <dbReference type="Proteomes" id="UP000251314"/>
    </source>
</evidence>